<protein>
    <submittedName>
        <fullName evidence="2">Uncharacterized protein</fullName>
    </submittedName>
</protein>
<feature type="region of interest" description="Disordered" evidence="1">
    <location>
        <begin position="1"/>
        <end position="202"/>
    </location>
</feature>
<evidence type="ECO:0000313" key="2">
    <source>
        <dbReference type="EMBL" id="GAA1714090.1"/>
    </source>
</evidence>
<evidence type="ECO:0000256" key="1">
    <source>
        <dbReference type="SAM" id="MobiDB-lite"/>
    </source>
</evidence>
<sequence length="264" mass="28743">MPVVVLDQQHGRVGREHRSQLAGAGRAHHRAGRVLRPVGDHQRPRPLGQRLLHPLGQRSVVVDPDRDGAQPERRDQVEQTAPAGVLDRDRVTGTQMRGQHPLDRVERAGGDGDRPGRHPVRVEGGPGEFGDLGDDVRRAVQRGALRRAGRGRRERRAERGQQRGVGVAARQIARPGGIDADPLAGRTGGARAHPAPPAPRRFDHAPFAQHAIGGRDRIGIHAQPLRQLPQGRQQLARWQLAGADRALHTGRDLGCASADDRIFS</sequence>
<organism evidence="2 3">
    <name type="scientific">Streptomyces yatensis</name>
    <dbReference type="NCBI Taxonomy" id="155177"/>
    <lineage>
        <taxon>Bacteria</taxon>
        <taxon>Bacillati</taxon>
        <taxon>Actinomycetota</taxon>
        <taxon>Actinomycetes</taxon>
        <taxon>Kitasatosporales</taxon>
        <taxon>Streptomycetaceae</taxon>
        <taxon>Streptomyces</taxon>
        <taxon>Streptomyces violaceusniger group</taxon>
    </lineage>
</organism>
<evidence type="ECO:0000313" key="3">
    <source>
        <dbReference type="Proteomes" id="UP001499947"/>
    </source>
</evidence>
<comment type="caution">
    <text evidence="2">The sequence shown here is derived from an EMBL/GenBank/DDBJ whole genome shotgun (WGS) entry which is preliminary data.</text>
</comment>
<name>A0ABP4UXQ6_9ACTN</name>
<gene>
    <name evidence="2" type="ORF">GCM10009680_64080</name>
</gene>
<accession>A0ABP4UXQ6</accession>
<dbReference type="Proteomes" id="UP001499947">
    <property type="component" value="Unassembled WGS sequence"/>
</dbReference>
<feature type="compositionally biased region" description="Basic residues" evidence="1">
    <location>
        <begin position="144"/>
        <end position="154"/>
    </location>
</feature>
<feature type="compositionally biased region" description="Basic and acidic residues" evidence="1">
    <location>
        <begin position="100"/>
        <end position="116"/>
    </location>
</feature>
<dbReference type="EMBL" id="BAAALR010000075">
    <property type="protein sequence ID" value="GAA1714090.1"/>
    <property type="molecule type" value="Genomic_DNA"/>
</dbReference>
<reference evidence="3" key="1">
    <citation type="journal article" date="2019" name="Int. J. Syst. Evol. Microbiol.">
        <title>The Global Catalogue of Microorganisms (GCM) 10K type strain sequencing project: providing services to taxonomists for standard genome sequencing and annotation.</title>
        <authorList>
            <consortium name="The Broad Institute Genomics Platform"/>
            <consortium name="The Broad Institute Genome Sequencing Center for Infectious Disease"/>
            <person name="Wu L."/>
            <person name="Ma J."/>
        </authorList>
    </citation>
    <scope>NUCLEOTIDE SEQUENCE [LARGE SCALE GENOMIC DNA]</scope>
    <source>
        <strain evidence="3">JCM 13244</strain>
    </source>
</reference>
<feature type="compositionally biased region" description="Basic and acidic residues" evidence="1">
    <location>
        <begin position="63"/>
        <end position="77"/>
    </location>
</feature>
<keyword evidence="3" id="KW-1185">Reference proteome</keyword>
<proteinExistence type="predicted"/>
<feature type="compositionally biased region" description="Basic and acidic residues" evidence="1">
    <location>
        <begin position="9"/>
        <end position="19"/>
    </location>
</feature>